<dbReference type="STRING" id="33114.A0A2G2WXZ3"/>
<keyword evidence="3" id="KW-0677">Repeat</keyword>
<evidence type="ECO:0000256" key="1">
    <source>
        <dbReference type="ARBA" id="ARBA00012172"/>
    </source>
</evidence>
<dbReference type="CDD" id="cd17302">
    <property type="entry name" value="PIPKc_AtPIP5K_like"/>
    <property type="match status" value="1"/>
</dbReference>
<reference evidence="10 11" key="1">
    <citation type="journal article" date="2017" name="Genome Biol.">
        <title>New reference genome sequences of hot pepper reveal the massive evolution of plant disease-resistance genes by retroduplication.</title>
        <authorList>
            <person name="Kim S."/>
            <person name="Park J."/>
            <person name="Yeom S.I."/>
            <person name="Kim Y.M."/>
            <person name="Seo E."/>
            <person name="Kim K.T."/>
            <person name="Kim M.S."/>
            <person name="Lee J.M."/>
            <person name="Cheong K."/>
            <person name="Shin H.S."/>
            <person name="Kim S.B."/>
            <person name="Han K."/>
            <person name="Lee J."/>
            <person name="Park M."/>
            <person name="Lee H.A."/>
            <person name="Lee H.Y."/>
            <person name="Lee Y."/>
            <person name="Oh S."/>
            <person name="Lee J.H."/>
            <person name="Choi E."/>
            <person name="Choi E."/>
            <person name="Lee S.E."/>
            <person name="Jeon J."/>
            <person name="Kim H."/>
            <person name="Choi G."/>
            <person name="Song H."/>
            <person name="Lee J."/>
            <person name="Lee S.C."/>
            <person name="Kwon J.K."/>
            <person name="Lee H.Y."/>
            <person name="Koo N."/>
            <person name="Hong Y."/>
            <person name="Kim R.W."/>
            <person name="Kang W.H."/>
            <person name="Huh J.H."/>
            <person name="Kang B.C."/>
            <person name="Yang T.J."/>
            <person name="Lee Y.H."/>
            <person name="Bennetzen J.L."/>
            <person name="Choi D."/>
        </authorList>
    </citation>
    <scope>NUCLEOTIDE SEQUENCE [LARGE SCALE GENOMIC DNA]</scope>
    <source>
        <strain evidence="11">cv. PBC81</strain>
    </source>
</reference>
<dbReference type="Pfam" id="PF01504">
    <property type="entry name" value="PIP5K"/>
    <property type="match status" value="1"/>
</dbReference>
<dbReference type="SUPFAM" id="SSF56104">
    <property type="entry name" value="SAICAR synthase-like"/>
    <property type="match status" value="1"/>
</dbReference>
<feature type="compositionally biased region" description="Basic and acidic residues" evidence="8">
    <location>
        <begin position="15"/>
        <end position="34"/>
    </location>
</feature>
<evidence type="ECO:0000256" key="3">
    <source>
        <dbReference type="ARBA" id="ARBA00022737"/>
    </source>
</evidence>
<keyword evidence="5 7" id="KW-0418">Kinase</keyword>
<dbReference type="GO" id="GO:0005524">
    <property type="term" value="F:ATP binding"/>
    <property type="evidence" value="ECO:0007669"/>
    <property type="project" value="UniProtKB-UniRule"/>
</dbReference>
<dbReference type="SMART" id="SM00698">
    <property type="entry name" value="MORN"/>
    <property type="match status" value="7"/>
</dbReference>
<dbReference type="GO" id="GO:0016308">
    <property type="term" value="F:1-phosphatidylinositol-4-phosphate 5-kinase activity"/>
    <property type="evidence" value="ECO:0007669"/>
    <property type="project" value="UniProtKB-EC"/>
</dbReference>
<dbReference type="FunFam" id="3.30.800.10:FF:000003">
    <property type="entry name" value="Phosphatidylinositol 4-phosphate 5-kinase"/>
    <property type="match status" value="1"/>
</dbReference>
<feature type="region of interest" description="Disordered" evidence="8">
    <location>
        <begin position="1"/>
        <end position="43"/>
    </location>
</feature>
<evidence type="ECO:0000313" key="11">
    <source>
        <dbReference type="Proteomes" id="UP000224567"/>
    </source>
</evidence>
<dbReference type="PANTHER" id="PTHR23086">
    <property type="entry name" value="PHOSPHATIDYLINOSITOL-4-PHOSPHATE 5-KINASE"/>
    <property type="match status" value="1"/>
</dbReference>
<sequence>MPETLLLSNQIPEIATRRKENTKEVDEEEKEKVLETTTTTTTTTPRSVIIIPRSKSQAISRRVIPTDGTICTASGTTSTSSNAGVVEKHLPNGDLYIGSFSGSSPHGSGKYLWKDGCMYEGEWKRGKASGKGKFSWPSGATFEGEFKSGRMEGSGTFIGSDGDMYKGLWSADRKHGYGQKHYSNGDYYEGHWKRNLQDGQGRYVWKNRNEYVGEWKNGDIHGRGVLIWANGNKYDGNWESGGPKGHGVFTWPDRSCYIGCWSKDGKNQQHSNQILNGTFYPANSRTKKENVDFSAKEDVLGGFFGHKLAAPLMADEDCGLVVMNMGKKRSSVDGSRGSMTERNFPRICIWESDGEAGDITCDIIDNVEASMIYRNGFGFGLDGLKQFRRNPCCFSKEEKKPGQTISKGHKNYDLMLNLQLGIRYSVGKHASIVRDLKQSDFDPNEKFWTRFSPEGSKITPPHQSTDFRWKDYCPVVFRHLRGLFQVDPADYMLAICGNDALRELSSPGKSGSFFYLTQDDRFMIKTVKKSEVKVLIKMLPSYYQHVCRYENTLVTKFYGVHCVKPVGGVKTRFIVMGNMFCSEYRIHRRFDLKGSSHGRTTDKPEGEIDETTTLKDLDLNFVFRLQRNWYDELIKQIDRDCEFLEAERIMDYSLLVGLHFRDNNTGDKMGLSPFLLRTGKNDSYQNEKFMRGCRFLEAELQDMDRILAGRKPLIQLGANMPARAERVARRSDFDQYTPGGICNLPPSRGEVYEVVLYFGVIDILQDYDISKKLEHAYKSLQADPTSISAVDPKLYSKRFRNFIGRIFVEDRMYDFIMDEDSELIDIILDGPHVLVKEVKEEDITKMIVKTRREYNYEDRKKIEKNFKDCLKIIHEGTTDVKDCKVDILTTLYEAFSMKEGETIQEMHTRFTSFTNELHCLGEVIPLHKQALVVWRDTSSESDEAKEIKDVFMLAAEDSEITYDFLFSLMEKSKDEEENDVTLSDVKKILDNYSAKKIKKLANVLIDSIDEFDGKGKNEASGLQIELEEKLKDSQKNFMNTLHKNEELERDLVRIRDDLSESLKWTTYSQIISNLTSNEVKFLYDECTVVSLKFEKVIFRAKRCKNMYVDDSESIADCELTFLSVQGENADLWHKRLGYMSSSLLNKDLLRGIPKLQFLDNKPRNFDGDEDSDIEELITIQRDDVVEEDSQGQVFTVENDEGDGFEDTNFPHHLLKLDKALYGLKQIPRAWYERISKFLLENGFKRGKVDNILFLRSRGSNLLIVQIYVDGIIFRATSESLCEGFAKLMGSEFEMSMMGELSF</sequence>
<dbReference type="OrthoDB" id="70770at2759"/>
<comment type="caution">
    <text evidence="10">The sequence shown here is derived from an EMBL/GenBank/DDBJ whole genome shotgun (WGS) entry which is preliminary data.</text>
</comment>
<protein>
    <recommendedName>
        <fullName evidence="1">1-phosphatidylinositol-4-phosphate 5-kinase</fullName>
        <ecNumber evidence="1">2.7.1.68</ecNumber>
    </recommendedName>
</protein>
<dbReference type="Gene3D" id="3.30.800.10">
    <property type="entry name" value="Phosphatidylinositol Phosphate Kinase II Beta"/>
    <property type="match status" value="1"/>
</dbReference>
<dbReference type="InterPro" id="IPR023610">
    <property type="entry name" value="PInositol-4/5-P-5/4-kinase"/>
</dbReference>
<gene>
    <name evidence="10" type="ORF">CQW23_09850</name>
</gene>
<dbReference type="PANTHER" id="PTHR23086:SF140">
    <property type="entry name" value="PHOSPHATIDYLINOSITOL 4-PHOSPHATE 5-KINASE 2"/>
    <property type="match status" value="1"/>
</dbReference>
<feature type="domain" description="PIPK" evidence="9">
    <location>
        <begin position="406"/>
        <end position="807"/>
    </location>
</feature>
<dbReference type="EMBL" id="MLFT02000004">
    <property type="protein sequence ID" value="PHT50103.1"/>
    <property type="molecule type" value="Genomic_DNA"/>
</dbReference>
<keyword evidence="6 7" id="KW-0067">ATP-binding</keyword>
<dbReference type="InterPro" id="IPR027484">
    <property type="entry name" value="PInositol-4-P-5-kinase_N"/>
</dbReference>
<dbReference type="SMART" id="SM00330">
    <property type="entry name" value="PIPKc"/>
    <property type="match status" value="1"/>
</dbReference>
<proteinExistence type="predicted"/>
<dbReference type="InterPro" id="IPR002498">
    <property type="entry name" value="PInositol-4-P-4/5-kinase_core"/>
</dbReference>
<evidence type="ECO:0000256" key="5">
    <source>
        <dbReference type="ARBA" id="ARBA00022777"/>
    </source>
</evidence>
<dbReference type="InterPro" id="IPR003409">
    <property type="entry name" value="MORN"/>
</dbReference>
<reference evidence="11" key="2">
    <citation type="journal article" date="2017" name="J. Anim. Genet.">
        <title>Multiple reference genome sequences of hot pepper reveal the massive evolution of plant disease resistance genes by retroduplication.</title>
        <authorList>
            <person name="Kim S."/>
            <person name="Park J."/>
            <person name="Yeom S.-I."/>
            <person name="Kim Y.-M."/>
            <person name="Seo E."/>
            <person name="Kim K.-T."/>
            <person name="Kim M.-S."/>
            <person name="Lee J.M."/>
            <person name="Cheong K."/>
            <person name="Shin H.-S."/>
            <person name="Kim S.-B."/>
            <person name="Han K."/>
            <person name="Lee J."/>
            <person name="Park M."/>
            <person name="Lee H.-A."/>
            <person name="Lee H.-Y."/>
            <person name="Lee Y."/>
            <person name="Oh S."/>
            <person name="Lee J.H."/>
            <person name="Choi E."/>
            <person name="Choi E."/>
            <person name="Lee S.E."/>
            <person name="Jeon J."/>
            <person name="Kim H."/>
            <person name="Choi G."/>
            <person name="Song H."/>
            <person name="Lee J."/>
            <person name="Lee S.-C."/>
            <person name="Kwon J.-K."/>
            <person name="Lee H.-Y."/>
            <person name="Koo N."/>
            <person name="Hong Y."/>
            <person name="Kim R.W."/>
            <person name="Kang W.-H."/>
            <person name="Huh J.H."/>
            <person name="Kang B.-C."/>
            <person name="Yang T.-J."/>
            <person name="Lee Y.-H."/>
            <person name="Bennetzen J.L."/>
            <person name="Choi D."/>
        </authorList>
    </citation>
    <scope>NUCLEOTIDE SEQUENCE [LARGE SCALE GENOMIC DNA]</scope>
    <source>
        <strain evidence="11">cv. PBC81</strain>
    </source>
</reference>
<name>A0A2G2WXZ3_CAPBA</name>
<dbReference type="Gene3D" id="2.20.110.10">
    <property type="entry name" value="Histone H3 K4-specific methyltransferase SET7/9 N-terminal domain"/>
    <property type="match status" value="4"/>
</dbReference>
<keyword evidence="11" id="KW-1185">Reference proteome</keyword>
<dbReference type="PROSITE" id="PS51455">
    <property type="entry name" value="PIPK"/>
    <property type="match status" value="1"/>
</dbReference>
<evidence type="ECO:0000313" key="10">
    <source>
        <dbReference type="EMBL" id="PHT50103.1"/>
    </source>
</evidence>
<dbReference type="Gene3D" id="3.30.810.10">
    <property type="entry name" value="2-Layer Sandwich"/>
    <property type="match status" value="1"/>
</dbReference>
<evidence type="ECO:0000259" key="9">
    <source>
        <dbReference type="PROSITE" id="PS51455"/>
    </source>
</evidence>
<organism evidence="10 11">
    <name type="scientific">Capsicum baccatum</name>
    <name type="common">Peruvian pepper</name>
    <dbReference type="NCBI Taxonomy" id="33114"/>
    <lineage>
        <taxon>Eukaryota</taxon>
        <taxon>Viridiplantae</taxon>
        <taxon>Streptophyta</taxon>
        <taxon>Embryophyta</taxon>
        <taxon>Tracheophyta</taxon>
        <taxon>Spermatophyta</taxon>
        <taxon>Magnoliopsida</taxon>
        <taxon>eudicotyledons</taxon>
        <taxon>Gunneridae</taxon>
        <taxon>Pentapetalae</taxon>
        <taxon>asterids</taxon>
        <taxon>lamiids</taxon>
        <taxon>Solanales</taxon>
        <taxon>Solanaceae</taxon>
        <taxon>Solanoideae</taxon>
        <taxon>Capsiceae</taxon>
        <taxon>Capsicum</taxon>
    </lineage>
</organism>
<dbReference type="FunFam" id="2.20.110.10:FF:000015">
    <property type="entry name" value="Phosphatidylinositol 4-phosphate 5-kinase"/>
    <property type="match status" value="1"/>
</dbReference>
<evidence type="ECO:0000256" key="8">
    <source>
        <dbReference type="SAM" id="MobiDB-lite"/>
    </source>
</evidence>
<accession>A0A2G2WXZ3</accession>
<dbReference type="EC" id="2.7.1.68" evidence="1"/>
<keyword evidence="4 7" id="KW-0547">Nucleotide-binding</keyword>
<dbReference type="Pfam" id="PF07727">
    <property type="entry name" value="RVT_2"/>
    <property type="match status" value="1"/>
</dbReference>
<dbReference type="SUPFAM" id="SSF82185">
    <property type="entry name" value="Histone H3 K4-specific methyltransferase SET7/9 N-terminal domain"/>
    <property type="match status" value="2"/>
</dbReference>
<dbReference type="GO" id="GO:0046854">
    <property type="term" value="P:phosphatidylinositol phosphate biosynthetic process"/>
    <property type="evidence" value="ECO:0007669"/>
    <property type="project" value="TreeGrafter"/>
</dbReference>
<dbReference type="InterPro" id="IPR013103">
    <property type="entry name" value="RVT_2"/>
</dbReference>
<evidence type="ECO:0000256" key="7">
    <source>
        <dbReference type="PROSITE-ProRule" id="PRU00781"/>
    </source>
</evidence>
<dbReference type="Pfam" id="PF02493">
    <property type="entry name" value="MORN"/>
    <property type="match status" value="7"/>
</dbReference>
<dbReference type="GO" id="GO:0005886">
    <property type="term" value="C:plasma membrane"/>
    <property type="evidence" value="ECO:0007669"/>
    <property type="project" value="TreeGrafter"/>
</dbReference>
<dbReference type="Proteomes" id="UP000224567">
    <property type="component" value="Unassembled WGS sequence"/>
</dbReference>
<evidence type="ECO:0000256" key="2">
    <source>
        <dbReference type="ARBA" id="ARBA00022679"/>
    </source>
</evidence>
<evidence type="ECO:0000256" key="4">
    <source>
        <dbReference type="ARBA" id="ARBA00022741"/>
    </source>
</evidence>
<keyword evidence="2 7" id="KW-0808">Transferase</keyword>
<feature type="compositionally biased region" description="Polar residues" evidence="8">
    <location>
        <begin position="1"/>
        <end position="11"/>
    </location>
</feature>
<evidence type="ECO:0000256" key="6">
    <source>
        <dbReference type="ARBA" id="ARBA00022840"/>
    </source>
</evidence>
<dbReference type="InterPro" id="IPR027483">
    <property type="entry name" value="PInositol-4-P-4/5-kinase_C_sf"/>
</dbReference>